<dbReference type="EMBL" id="JAWWNJ010000097">
    <property type="protein sequence ID" value="KAK6996449.1"/>
    <property type="molecule type" value="Genomic_DNA"/>
</dbReference>
<feature type="region of interest" description="Disordered" evidence="1">
    <location>
        <begin position="1"/>
        <end position="45"/>
    </location>
</feature>
<gene>
    <name evidence="2" type="ORF">R3P38DRAFT_1961838</name>
</gene>
<accession>A0AAV9ZYZ5</accession>
<evidence type="ECO:0000256" key="1">
    <source>
        <dbReference type="SAM" id="MobiDB-lite"/>
    </source>
</evidence>
<organism evidence="2 3">
    <name type="scientific">Favolaschia claudopus</name>
    <dbReference type="NCBI Taxonomy" id="2862362"/>
    <lineage>
        <taxon>Eukaryota</taxon>
        <taxon>Fungi</taxon>
        <taxon>Dikarya</taxon>
        <taxon>Basidiomycota</taxon>
        <taxon>Agaricomycotina</taxon>
        <taxon>Agaricomycetes</taxon>
        <taxon>Agaricomycetidae</taxon>
        <taxon>Agaricales</taxon>
        <taxon>Marasmiineae</taxon>
        <taxon>Mycenaceae</taxon>
        <taxon>Favolaschia</taxon>
    </lineage>
</organism>
<evidence type="ECO:0000313" key="2">
    <source>
        <dbReference type="EMBL" id="KAK6996449.1"/>
    </source>
</evidence>
<proteinExistence type="predicted"/>
<dbReference type="Proteomes" id="UP001362999">
    <property type="component" value="Unassembled WGS sequence"/>
</dbReference>
<dbReference type="AlphaFoldDB" id="A0AAV9ZYZ5"/>
<feature type="compositionally biased region" description="Gly residues" evidence="1">
    <location>
        <begin position="22"/>
        <end position="39"/>
    </location>
</feature>
<protein>
    <submittedName>
        <fullName evidence="2">Uncharacterized protein</fullName>
    </submittedName>
</protein>
<evidence type="ECO:0000313" key="3">
    <source>
        <dbReference type="Proteomes" id="UP001362999"/>
    </source>
</evidence>
<keyword evidence="3" id="KW-1185">Reference proteome</keyword>
<feature type="compositionally biased region" description="Polar residues" evidence="1">
    <location>
        <begin position="1"/>
        <end position="13"/>
    </location>
</feature>
<name>A0AAV9ZYZ5_9AGAR</name>
<comment type="caution">
    <text evidence="2">The sequence shown here is derived from an EMBL/GenBank/DDBJ whole genome shotgun (WGS) entry which is preliminary data.</text>
</comment>
<reference evidence="2 3" key="1">
    <citation type="journal article" date="2024" name="J Genomics">
        <title>Draft genome sequencing and assembly of Favolaschia claudopus CIRM-BRFM 2984 isolated from oak limbs.</title>
        <authorList>
            <person name="Navarro D."/>
            <person name="Drula E."/>
            <person name="Chaduli D."/>
            <person name="Cazenave R."/>
            <person name="Ahrendt S."/>
            <person name="Wang J."/>
            <person name="Lipzen A."/>
            <person name="Daum C."/>
            <person name="Barry K."/>
            <person name="Grigoriev I.V."/>
            <person name="Favel A."/>
            <person name="Rosso M.N."/>
            <person name="Martin F."/>
        </authorList>
    </citation>
    <scope>NUCLEOTIDE SEQUENCE [LARGE SCALE GENOMIC DNA]</scope>
    <source>
        <strain evidence="2 3">CIRM-BRFM 2984</strain>
    </source>
</reference>
<sequence length="188" mass="20433">MSVRSNGNPNNDYTGHHISITGGIGGSGGRGGRNGGGNGERPRVGFSGGIQSCTVHVSGSLFNQSTNSSALLPSDLCNIPLGDIFLQRDLSEDDTEFYSVHFQPTQHKRSGVRKVYFAKIEGRNTGMTVALYEGKRAEEQFKRDLSQYMAIRHPNSMQIHGIMHSPHVHAAIFHGGVCQSSETYADLR</sequence>